<evidence type="ECO:0000259" key="8">
    <source>
        <dbReference type="Pfam" id="PF23639"/>
    </source>
</evidence>
<dbReference type="InterPro" id="IPR006171">
    <property type="entry name" value="TOPRIM_dom"/>
</dbReference>
<dbReference type="Gene3D" id="3.90.580.10">
    <property type="entry name" value="Zinc finger, CHC2-type domain"/>
    <property type="match status" value="1"/>
</dbReference>
<keyword evidence="2" id="KW-0639">Primosome</keyword>
<dbReference type="GO" id="GO:0000428">
    <property type="term" value="C:DNA-directed RNA polymerase complex"/>
    <property type="evidence" value="ECO:0007669"/>
    <property type="project" value="UniProtKB-KW"/>
</dbReference>
<evidence type="ECO:0000313" key="9">
    <source>
        <dbReference type="EMBL" id="VAW71461.1"/>
    </source>
</evidence>
<dbReference type="GO" id="GO:0016779">
    <property type="term" value="F:nucleotidyltransferase activity"/>
    <property type="evidence" value="ECO:0007669"/>
    <property type="project" value="UniProtKB-KW"/>
</dbReference>
<evidence type="ECO:0000256" key="1">
    <source>
        <dbReference type="ARBA" id="ARBA00022478"/>
    </source>
</evidence>
<evidence type="ECO:0000256" key="3">
    <source>
        <dbReference type="ARBA" id="ARBA00022679"/>
    </source>
</evidence>
<evidence type="ECO:0000256" key="2">
    <source>
        <dbReference type="ARBA" id="ARBA00022515"/>
    </source>
</evidence>
<dbReference type="GO" id="GO:0003677">
    <property type="term" value="F:DNA binding"/>
    <property type="evidence" value="ECO:0007669"/>
    <property type="project" value="InterPro"/>
</dbReference>
<dbReference type="AlphaFoldDB" id="A0A3B0XVC8"/>
<gene>
    <name evidence="9" type="ORF">MNBD_GAMMA13-1869</name>
</gene>
<evidence type="ECO:0000256" key="4">
    <source>
        <dbReference type="ARBA" id="ARBA00022695"/>
    </source>
</evidence>
<evidence type="ECO:0000256" key="5">
    <source>
        <dbReference type="ARBA" id="ARBA00022705"/>
    </source>
</evidence>
<dbReference type="GO" id="GO:0008270">
    <property type="term" value="F:zinc ion binding"/>
    <property type="evidence" value="ECO:0007669"/>
    <property type="project" value="InterPro"/>
</dbReference>
<keyword evidence="3" id="KW-0808">Transferase</keyword>
<organism evidence="9">
    <name type="scientific">hydrothermal vent metagenome</name>
    <dbReference type="NCBI Taxonomy" id="652676"/>
    <lineage>
        <taxon>unclassified sequences</taxon>
        <taxon>metagenomes</taxon>
        <taxon>ecological metagenomes</taxon>
    </lineage>
</organism>
<proteinExistence type="predicted"/>
<evidence type="ECO:0000256" key="6">
    <source>
        <dbReference type="ARBA" id="ARBA00023163"/>
    </source>
</evidence>
<dbReference type="InterPro" id="IPR055570">
    <property type="entry name" value="DUF7146"/>
</dbReference>
<dbReference type="InterPro" id="IPR036977">
    <property type="entry name" value="DNA_primase_Znf_CHC2"/>
</dbReference>
<reference evidence="9" key="1">
    <citation type="submission" date="2018-06" db="EMBL/GenBank/DDBJ databases">
        <authorList>
            <person name="Zhirakovskaya E."/>
        </authorList>
    </citation>
    <scope>NUCLEOTIDE SEQUENCE</scope>
</reference>
<feature type="domain" description="DUF7146" evidence="8">
    <location>
        <begin position="80"/>
        <end position="183"/>
    </location>
</feature>
<dbReference type="Pfam" id="PF23639">
    <property type="entry name" value="DUF7146"/>
    <property type="match status" value="1"/>
</dbReference>
<accession>A0A3B0XVC8</accession>
<sequence length="292" mass="33030">MQNNTFSALGIEIKTAQQNARAICPRCADVHNNQKKTLSCDTVRGLFQCFRCGWSGRVGGNIGWTDRRPDPSELERNRWKRQRAIDRLMRESVPITDPIAMPARTYLGRRMGRILGRYPALHFHPKARYYRDGQYQVDHPTLIGEVRDINGRLITFHRTYLTHDGRKADLDPVRKLMGVPVGSCTGAAIRLSAATDTLVLCEGIETALALSLKLHMPAWACISAHGLETVLVPDSVQRVYIGADHDRNNTGQRAARRLAHRLWTEGCKNIEIHTPDQAGTDWCDELRNKNDR</sequence>
<name>A0A3B0XVC8_9ZZZZ</name>
<protein>
    <submittedName>
        <fullName evidence="9">Uncharacterized protein</fullName>
    </submittedName>
</protein>
<dbReference type="GO" id="GO:0006269">
    <property type="term" value="P:DNA replication, synthesis of primer"/>
    <property type="evidence" value="ECO:0007669"/>
    <property type="project" value="UniProtKB-KW"/>
</dbReference>
<feature type="domain" description="Toprim" evidence="7">
    <location>
        <begin position="198"/>
        <end position="289"/>
    </location>
</feature>
<dbReference type="Pfam" id="PF13362">
    <property type="entry name" value="Toprim_3"/>
    <property type="match status" value="1"/>
</dbReference>
<dbReference type="Gene3D" id="3.40.1360.10">
    <property type="match status" value="1"/>
</dbReference>
<dbReference type="EMBL" id="UOFK01000002">
    <property type="protein sequence ID" value="VAW71461.1"/>
    <property type="molecule type" value="Genomic_DNA"/>
</dbReference>
<keyword evidence="4" id="KW-0548">Nucleotidyltransferase</keyword>
<keyword evidence="1" id="KW-0240">DNA-directed RNA polymerase</keyword>
<keyword evidence="6" id="KW-0804">Transcription</keyword>
<keyword evidence="5" id="KW-0235">DNA replication</keyword>
<evidence type="ECO:0000259" key="7">
    <source>
        <dbReference type="Pfam" id="PF13362"/>
    </source>
</evidence>
<dbReference type="GO" id="GO:1990077">
    <property type="term" value="C:primosome complex"/>
    <property type="evidence" value="ECO:0007669"/>
    <property type="project" value="UniProtKB-KW"/>
</dbReference>